<dbReference type="InterPro" id="IPR011989">
    <property type="entry name" value="ARM-like"/>
</dbReference>
<comment type="caution">
    <text evidence="2">The sequence shown here is derived from an EMBL/GenBank/DDBJ whole genome shotgun (WGS) entry which is preliminary data.</text>
</comment>
<dbReference type="InterPro" id="IPR016024">
    <property type="entry name" value="ARM-type_fold"/>
</dbReference>
<sequence>MVPILLSSYLIAVAFVVADIREGEEPNKISFEENAHSFIPSELKNAVENLDIENSLQEVENIAISAEKSRKEGILPTEYADELHNRMVVILEVITEQLKDKINAYRFLNSKGVDRIITPIIGINHDPLRKQLLILIKTLFNVAPITTNALIPISVVDKLLDIFENDDNLALKAHALDIMYVWLPNNPVIQARVMKLKGLESFYNQISKLDITVIHTLVDLFNKILAEHVRARKTQTQRNKEDYEMMQIYQMIGLIERMSTPQVCNGLLNILEALMSFKNDHIQISPLIFELVKNTKPFCLKMYKGNVKAIDLFEKLYKFVSNWHNRDLMVSIGLNITEVITVIEDFAINLKEHENRDEF</sequence>
<feature type="chain" id="PRO_5035804924" evidence="1">
    <location>
        <begin position="19"/>
        <end position="359"/>
    </location>
</feature>
<keyword evidence="1" id="KW-0732">Signal</keyword>
<evidence type="ECO:0000313" key="3">
    <source>
        <dbReference type="Proteomes" id="UP000838756"/>
    </source>
</evidence>
<evidence type="ECO:0000313" key="2">
    <source>
        <dbReference type="EMBL" id="CAH2265393.1"/>
    </source>
</evidence>
<dbReference type="OrthoDB" id="7249705at2759"/>
<dbReference type="SUPFAM" id="SSF48371">
    <property type="entry name" value="ARM repeat"/>
    <property type="match status" value="1"/>
</dbReference>
<dbReference type="AlphaFoldDB" id="A0A8S4SJL8"/>
<dbReference type="EMBL" id="CAKXAJ010026280">
    <property type="protein sequence ID" value="CAH2265393.1"/>
    <property type="molecule type" value="Genomic_DNA"/>
</dbReference>
<organism evidence="2 3">
    <name type="scientific">Pararge aegeria aegeria</name>
    <dbReference type="NCBI Taxonomy" id="348720"/>
    <lineage>
        <taxon>Eukaryota</taxon>
        <taxon>Metazoa</taxon>
        <taxon>Ecdysozoa</taxon>
        <taxon>Arthropoda</taxon>
        <taxon>Hexapoda</taxon>
        <taxon>Insecta</taxon>
        <taxon>Pterygota</taxon>
        <taxon>Neoptera</taxon>
        <taxon>Endopterygota</taxon>
        <taxon>Lepidoptera</taxon>
        <taxon>Glossata</taxon>
        <taxon>Ditrysia</taxon>
        <taxon>Papilionoidea</taxon>
        <taxon>Nymphalidae</taxon>
        <taxon>Satyrinae</taxon>
        <taxon>Satyrini</taxon>
        <taxon>Parargina</taxon>
        <taxon>Pararge</taxon>
    </lineage>
</organism>
<evidence type="ECO:0000256" key="1">
    <source>
        <dbReference type="SAM" id="SignalP"/>
    </source>
</evidence>
<keyword evidence="3" id="KW-1185">Reference proteome</keyword>
<dbReference type="Gene3D" id="1.25.10.10">
    <property type="entry name" value="Leucine-rich Repeat Variant"/>
    <property type="match status" value="1"/>
</dbReference>
<proteinExistence type="predicted"/>
<dbReference type="Proteomes" id="UP000838756">
    <property type="component" value="Unassembled WGS sequence"/>
</dbReference>
<reference evidence="2" key="1">
    <citation type="submission" date="2022-03" db="EMBL/GenBank/DDBJ databases">
        <authorList>
            <person name="Lindestad O."/>
        </authorList>
    </citation>
    <scope>NUCLEOTIDE SEQUENCE</scope>
</reference>
<protein>
    <submittedName>
        <fullName evidence="2">Jg13343 protein</fullName>
    </submittedName>
</protein>
<accession>A0A8S4SJL8</accession>
<name>A0A8S4SJL8_9NEOP</name>
<feature type="signal peptide" evidence="1">
    <location>
        <begin position="1"/>
        <end position="18"/>
    </location>
</feature>
<gene>
    <name evidence="2" type="primary">jg13343</name>
    <name evidence="2" type="ORF">PAEG_LOCUS24901</name>
</gene>